<feature type="domain" description="DUF11" evidence="1">
    <location>
        <begin position="620"/>
        <end position="735"/>
    </location>
</feature>
<feature type="domain" description="DUF11" evidence="1">
    <location>
        <begin position="744"/>
        <end position="860"/>
    </location>
</feature>
<dbReference type="PANTHER" id="PTHR34819">
    <property type="entry name" value="LARGE CYSTEINE-RICH PERIPLASMIC PROTEIN OMCB"/>
    <property type="match status" value="1"/>
</dbReference>
<dbReference type="Pfam" id="PF01345">
    <property type="entry name" value="DUF11"/>
    <property type="match status" value="7"/>
</dbReference>
<dbReference type="InterPro" id="IPR051172">
    <property type="entry name" value="Chlamydia_OmcB"/>
</dbReference>
<sequence length="878" mass="87547">ADLSVVKTGSPSPAVPGQYLLFSVTIANGGPDPAVNTLLADAVPASLSNVEFSTDGGTTWSPWTGSYAAGTLPTGAVRTVLLRGIVSLSASGTIVNTAAVSSDTPDPDPDNNTSTAIVPVGASADLSVRKTALPAPVEAGGLLTYTVTVSNAGPSAALDVELADLLPAAILNPEFAVQGGTVFTPWVSPYGIGTLAAGESFTLTIRGTVDPSAPSGTIANTAVVSSATPDPDPGNNSDTVETPVTVSADVAVFKTADSSPAVPGRTFGYTIAVVNAGPSDAQGVTLIDAVPAVLHDPEFSVDGGVTFFPWASPYALGTLAAGASRTILLRGTLSASATGEIVNTAVAESATPDPNPGNNLSTDTTPVRPSADLSVIKLASPDRVPAGGQITYTLVVSNAGPSAAEGAVLNDPLPAGLENAEISADGGVTWAPFGGVYSLGTLAAGAVVKLLIRATVIPSASGSLTNTAAVTGDTPDPDPDNNDSTVVTPVIPSADLSVRKTSAPNPVRPGDVLTYTLTVSNAGPADAQDVVVLDNVPSGLIGPEYSVDGGGTFQPWTGSLALGTLAAGSVRTILLRGTIALLASGSIVNTAVVSSITPDPNPDNNTDTDTVGVTAAASADIAVTKSAQPGPAVPGQLLTYTVTVANWGPDDADDVALYDEAPPELFGAEFSVDGGMTWNIWSNPYLIGRLAAGERVTFLIRGTVSPSACGTISNTAVAAGATPDPDPNNNTATVDTPAASGGADLSIQKTAFPNPVCRRQYVTFTLTVSNAGPAAAERVVITDMLPGELSKAVFSTDGGRTWRPWTGCHTAGVLAAGASIRILVSGFVSACAKGAICNTAGVTSITADPNPSNNTVSAAVCVGDPSCCRPKNSGSCGS</sequence>
<feature type="domain" description="DUF11" evidence="1">
    <location>
        <begin position="495"/>
        <end position="611"/>
    </location>
</feature>
<feature type="domain" description="DUF11" evidence="1">
    <location>
        <begin position="372"/>
        <end position="486"/>
    </location>
</feature>
<evidence type="ECO:0000259" key="1">
    <source>
        <dbReference type="Pfam" id="PF01345"/>
    </source>
</evidence>
<reference evidence="2 3" key="1">
    <citation type="submission" date="2018-10" db="EMBL/GenBank/DDBJ databases">
        <title>Anaerotruncus faecis sp. nov., isolated from human feces.</title>
        <authorList>
            <person name="Wang Y.-J."/>
        </authorList>
    </citation>
    <scope>NUCLEOTIDE SEQUENCE [LARGE SCALE GENOMIC DNA]</scope>
    <source>
        <strain evidence="2 3">22A2-44</strain>
    </source>
</reference>
<organism evidence="2 3">
    <name type="scientific">Anaerotruncus massiliensis</name>
    <name type="common">ex Liu et al. 2021</name>
    <dbReference type="NCBI Taxonomy" id="2321404"/>
    <lineage>
        <taxon>Bacteria</taxon>
        <taxon>Bacillati</taxon>
        <taxon>Bacillota</taxon>
        <taxon>Clostridia</taxon>
        <taxon>Eubacteriales</taxon>
        <taxon>Oscillospiraceae</taxon>
        <taxon>Anaerotruncus</taxon>
    </lineage>
</organism>
<gene>
    <name evidence="2" type="ORF">D4A47_14010</name>
</gene>
<accession>A0A498CWK5</accession>
<dbReference type="InterPro" id="IPR013783">
    <property type="entry name" value="Ig-like_fold"/>
</dbReference>
<keyword evidence="3" id="KW-1185">Reference proteome</keyword>
<feature type="domain" description="DUF11" evidence="1">
    <location>
        <begin position="249"/>
        <end position="364"/>
    </location>
</feature>
<feature type="domain" description="DUF11" evidence="1">
    <location>
        <begin position="125"/>
        <end position="241"/>
    </location>
</feature>
<dbReference type="Proteomes" id="UP000276301">
    <property type="component" value="Unassembled WGS sequence"/>
</dbReference>
<proteinExistence type="predicted"/>
<name>A0A498CWK5_9FIRM</name>
<dbReference type="PANTHER" id="PTHR34819:SF3">
    <property type="entry name" value="CELL SURFACE PROTEIN"/>
    <property type="match status" value="1"/>
</dbReference>
<dbReference type="Gene3D" id="2.60.40.10">
    <property type="entry name" value="Immunoglobulins"/>
    <property type="match status" value="7"/>
</dbReference>
<dbReference type="EMBL" id="RCHT01000070">
    <property type="protein sequence ID" value="RLL06067.1"/>
    <property type="molecule type" value="Genomic_DNA"/>
</dbReference>
<feature type="domain" description="DUF11" evidence="1">
    <location>
        <begin position="2"/>
        <end position="117"/>
    </location>
</feature>
<dbReference type="InterPro" id="IPR047589">
    <property type="entry name" value="DUF11_rpt"/>
</dbReference>
<evidence type="ECO:0000313" key="3">
    <source>
        <dbReference type="Proteomes" id="UP000276301"/>
    </source>
</evidence>
<dbReference type="AlphaFoldDB" id="A0A498CWK5"/>
<comment type="caution">
    <text evidence="2">The sequence shown here is derived from an EMBL/GenBank/DDBJ whole genome shotgun (WGS) entry which is preliminary data.</text>
</comment>
<dbReference type="NCBIfam" id="TIGR01451">
    <property type="entry name" value="B_ant_repeat"/>
    <property type="match status" value="7"/>
</dbReference>
<feature type="non-terminal residue" evidence="2">
    <location>
        <position position="1"/>
    </location>
</feature>
<evidence type="ECO:0000313" key="2">
    <source>
        <dbReference type="EMBL" id="RLL06067.1"/>
    </source>
</evidence>
<dbReference type="RefSeq" id="WP_147437578.1">
    <property type="nucleotide sequence ID" value="NZ_RCHT01000070.1"/>
</dbReference>
<dbReference type="InterPro" id="IPR001434">
    <property type="entry name" value="OmcB-like_DUF11"/>
</dbReference>
<protein>
    <submittedName>
        <fullName evidence="2">DUF11 domain-containing protein</fullName>
    </submittedName>
</protein>